<evidence type="ECO:0000259" key="3">
    <source>
        <dbReference type="SMART" id="SM01007"/>
    </source>
</evidence>
<gene>
    <name evidence="4" type="ORF">BTT61001_02867</name>
</gene>
<keyword evidence="2" id="KW-0456">Lyase</keyword>
<dbReference type="GO" id="GO:0046872">
    <property type="term" value="F:metal ion binding"/>
    <property type="evidence" value="ECO:0007669"/>
    <property type="project" value="UniProtKB-KW"/>
</dbReference>
<dbReference type="Gene3D" id="3.40.225.10">
    <property type="entry name" value="Class II aldolase/adducin N-terminal domain"/>
    <property type="match status" value="1"/>
</dbReference>
<reference evidence="4 5" key="1">
    <citation type="submission" date="2016-08" db="EMBL/GenBank/DDBJ databases">
        <authorList>
            <person name="Seilhamer J.J."/>
        </authorList>
    </citation>
    <scope>NUCLEOTIDE SEQUENCE [LARGE SCALE GENOMIC DNA]</scope>
    <source>
        <strain evidence="4 5">IEBC_T61001</strain>
    </source>
</reference>
<protein>
    <recommendedName>
        <fullName evidence="3">Class II aldolase/adducin N-terminal domain-containing protein</fullName>
    </recommendedName>
</protein>
<organism evidence="4 5">
    <name type="scientific">Bacillus thuringiensis</name>
    <dbReference type="NCBI Taxonomy" id="1428"/>
    <lineage>
        <taxon>Bacteria</taxon>
        <taxon>Bacillati</taxon>
        <taxon>Bacillota</taxon>
        <taxon>Bacilli</taxon>
        <taxon>Bacillales</taxon>
        <taxon>Bacillaceae</taxon>
        <taxon>Bacillus</taxon>
        <taxon>Bacillus cereus group</taxon>
    </lineage>
</organism>
<dbReference type="EMBL" id="FMBI01000030">
    <property type="protein sequence ID" value="SCC38219.1"/>
    <property type="molecule type" value="Genomic_DNA"/>
</dbReference>
<dbReference type="InterPro" id="IPR036409">
    <property type="entry name" value="Aldolase_II/adducin_N_sf"/>
</dbReference>
<dbReference type="SUPFAM" id="SSF52507">
    <property type="entry name" value="Homo-oligomeric flavin-containing Cys decarboxylases, HFCD"/>
    <property type="match status" value="1"/>
</dbReference>
<dbReference type="GO" id="GO:0016832">
    <property type="term" value="F:aldehyde-lyase activity"/>
    <property type="evidence" value="ECO:0007669"/>
    <property type="project" value="TreeGrafter"/>
</dbReference>
<dbReference type="InterPro" id="IPR003382">
    <property type="entry name" value="Flavoprotein"/>
</dbReference>
<keyword evidence="1" id="KW-0479">Metal-binding</keyword>
<dbReference type="SMART" id="SM01007">
    <property type="entry name" value="Aldolase_II"/>
    <property type="match status" value="1"/>
</dbReference>
<dbReference type="Pfam" id="PF02441">
    <property type="entry name" value="Flavoprotein"/>
    <property type="match status" value="1"/>
</dbReference>
<evidence type="ECO:0000313" key="5">
    <source>
        <dbReference type="Proteomes" id="UP000195991"/>
    </source>
</evidence>
<dbReference type="GO" id="GO:0019323">
    <property type="term" value="P:pentose catabolic process"/>
    <property type="evidence" value="ECO:0007669"/>
    <property type="project" value="TreeGrafter"/>
</dbReference>
<proteinExistence type="predicted"/>
<dbReference type="Proteomes" id="UP000195991">
    <property type="component" value="Unassembled WGS sequence"/>
</dbReference>
<evidence type="ECO:0000256" key="1">
    <source>
        <dbReference type="ARBA" id="ARBA00022723"/>
    </source>
</evidence>
<feature type="domain" description="Class II aldolase/adducin N-terminal" evidence="3">
    <location>
        <begin position="198"/>
        <end position="363"/>
    </location>
</feature>
<evidence type="ECO:0000256" key="2">
    <source>
        <dbReference type="ARBA" id="ARBA00023239"/>
    </source>
</evidence>
<sequence length="366" mass="41273">MSLRGKIIYYVLTGARKSKEAHEHIKELSDMGAKVYVILTPNALNLVDINKLEEASGNFIRYSFNKKNGESLPLEEIIIIAPATYSTINKITNGIADNFATSCIAAAIGRKTSIYLAPSMNIDLWRSPIIQGNLNRLQQLGVKIIHPRIEGNYCTMAYASKVNDAVIYDYEKIRFQSKEENLMQYQKQYKKLLSTHYIEMKNAGERIVSSGLSNGSKGCISMKVPIGFLISSSGAEIGNLKESDITWVLGRDDNTIKWVGSTCPSSETPMHFKMYEHLPDVNAVIHGHCPQITYGVDYEQYRTKEYLRYGTFEFGEKLIKHMKEYGGRNFVIARDHGEVAIGTSLDKAIDNVIKICNYERLEIISQ</sequence>
<name>A0A1C4E3Q0_BACTU</name>
<dbReference type="Pfam" id="PF00596">
    <property type="entry name" value="Aldolase_II"/>
    <property type="match status" value="1"/>
</dbReference>
<evidence type="ECO:0000313" key="4">
    <source>
        <dbReference type="EMBL" id="SCC38219.1"/>
    </source>
</evidence>
<accession>A0A1C4E3Q0</accession>
<dbReference type="InterPro" id="IPR001303">
    <property type="entry name" value="Aldolase_II/adducin_N"/>
</dbReference>
<dbReference type="AlphaFoldDB" id="A0A1C4E3Q0"/>
<dbReference type="PANTHER" id="PTHR22789">
    <property type="entry name" value="FUCULOSE PHOSPHATE ALDOLASE"/>
    <property type="match status" value="1"/>
</dbReference>
<dbReference type="PANTHER" id="PTHR22789:SF0">
    <property type="entry name" value="3-OXO-TETRONATE 4-PHOSPHATE DECARBOXYLASE-RELATED"/>
    <property type="match status" value="1"/>
</dbReference>
<dbReference type="GO" id="GO:0005829">
    <property type="term" value="C:cytosol"/>
    <property type="evidence" value="ECO:0007669"/>
    <property type="project" value="TreeGrafter"/>
</dbReference>
<dbReference type="SUPFAM" id="SSF53639">
    <property type="entry name" value="AraD/HMP-PK domain-like"/>
    <property type="match status" value="1"/>
</dbReference>
<dbReference type="InterPro" id="IPR036551">
    <property type="entry name" value="Flavin_trans-like"/>
</dbReference>
<dbReference type="Gene3D" id="3.40.50.1950">
    <property type="entry name" value="Flavin prenyltransferase-like"/>
    <property type="match status" value="1"/>
</dbReference>
<dbReference type="RefSeq" id="WP_087984354.1">
    <property type="nucleotide sequence ID" value="NZ_FMBI01000030.1"/>
</dbReference>
<dbReference type="InterPro" id="IPR050197">
    <property type="entry name" value="Aldolase_class_II_sugar_metab"/>
</dbReference>